<name>A0A974PJK7_9BACL</name>
<evidence type="ECO:0000313" key="1">
    <source>
        <dbReference type="EMBL" id="QQZ64477.1"/>
    </source>
</evidence>
<gene>
    <name evidence="1" type="ORF">JI735_34115</name>
</gene>
<keyword evidence="2" id="KW-1185">Reference proteome</keyword>
<accession>A0A974PJK7</accession>
<dbReference type="KEGG" id="pson:JI735_34115"/>
<geneLocation type="plasmid" evidence="1 2">
    <name>unnamed1</name>
</geneLocation>
<dbReference type="SUPFAM" id="SSF143100">
    <property type="entry name" value="TTHA1013/TTHA0281-like"/>
    <property type="match status" value="1"/>
</dbReference>
<keyword evidence="1" id="KW-0614">Plasmid</keyword>
<proteinExistence type="predicted"/>
<dbReference type="Proteomes" id="UP000595841">
    <property type="component" value="Plasmid unnamed1"/>
</dbReference>
<protein>
    <submittedName>
        <fullName evidence="1">Uncharacterized protein</fullName>
    </submittedName>
</protein>
<dbReference type="InterPro" id="IPR035069">
    <property type="entry name" value="TTHA1013/TTHA0281-like"/>
</dbReference>
<reference evidence="1 2" key="1">
    <citation type="submission" date="2021-01" db="EMBL/GenBank/DDBJ databases">
        <title>Whole genome sequence of Paenibacillus sonchi LMG 24727 for comparative genomics.</title>
        <authorList>
            <person name="Lee G."/>
            <person name="Kim M.-J."/>
            <person name="Lim K."/>
            <person name="Shin J.-H."/>
        </authorList>
    </citation>
    <scope>NUCLEOTIDE SEQUENCE [LARGE SCALE GENOMIC DNA]</scope>
    <source>
        <strain evidence="1 2">LMG 24727</strain>
        <plasmid evidence="1 2">unnamed1</plasmid>
    </source>
</reference>
<sequence length="145" mass="16074">MENTLSLQILFEEDKADMNVSAYIPGLGLQIIGDTIEEARENAKDSVHAELEKEMSIGKAVRLAHSIVQYIDSFSVLYEDVTSDKVSAYVPALRLGVCGKDLTEAEENVKELIGVEIEKLRLCKRSVPKDTAVYEFLTVQVPVIS</sequence>
<dbReference type="AlphaFoldDB" id="A0A974PJK7"/>
<dbReference type="EMBL" id="CP068596">
    <property type="protein sequence ID" value="QQZ64477.1"/>
    <property type="molecule type" value="Genomic_DNA"/>
</dbReference>
<dbReference type="RefSeq" id="WP_039835564.1">
    <property type="nucleotide sequence ID" value="NZ_CP068596.1"/>
</dbReference>
<evidence type="ECO:0000313" key="2">
    <source>
        <dbReference type="Proteomes" id="UP000595841"/>
    </source>
</evidence>
<organism evidence="1 2">
    <name type="scientific">Paenibacillus sonchi</name>
    <dbReference type="NCBI Taxonomy" id="373687"/>
    <lineage>
        <taxon>Bacteria</taxon>
        <taxon>Bacillati</taxon>
        <taxon>Bacillota</taxon>
        <taxon>Bacilli</taxon>
        <taxon>Bacillales</taxon>
        <taxon>Paenibacillaceae</taxon>
        <taxon>Paenibacillus</taxon>
        <taxon>Paenibacillus sonchi group</taxon>
    </lineage>
</organism>